<evidence type="ECO:0000256" key="1">
    <source>
        <dbReference type="SAM" id="MobiDB-lite"/>
    </source>
</evidence>
<feature type="compositionally biased region" description="Basic and acidic residues" evidence="1">
    <location>
        <begin position="319"/>
        <end position="333"/>
    </location>
</feature>
<name>A0A8H3IHS1_9LECA</name>
<evidence type="ECO:0000313" key="3">
    <source>
        <dbReference type="Proteomes" id="UP000664534"/>
    </source>
</evidence>
<sequence length="595" mass="62812">MASSNETELPEQQSSDSNTTTASITVAVESPSTETVENQAQEEYELAVLTPVPDIPDTENRHSEQVQGNSNPVIPDTAVRDIPAGAVEPQQQDLTEEVTIAPVAATTRNNVMGLTAGSDGDEAVTIAPPGSDLNDGNNNGLTTSAPPGYEHGDTEDSSSTTPELTSGSSAEENSDPVTPNSTGLNHEDEERSRSAAATPANSDHGNEENNGSATAPPADSDNGDGESSGSTSPASAGSDIADEEVRSSASPDIAPGEDPSVPSQEREDTQREAGEDALPDSGAPTGATLDDTTDEGEVQDPGATPAQVLEENASQIDAETDHGQKPVELHPPESPDPLLEPTTPPTTPLGEVSNDYEEGRVAEASQNNRIEQGAFQDLAVTADLDRDEDILLRGRVRQIPEEQGVESQEDVSQGEEGHIEDEQRDDESSEPSHEERIPEDRAPVASDAEDPASKKGNKDVGPVHLRIQYLVEGSKRTKACICISVPSTITYPALKQTILTALVNHEGCKNPHPIAEKAEISRLIAILAKKAIDGPGFLRVRELTAGNLQQTLGRMRIGSVYDVVKVQFVPGTNGEVRARKATGRIYGRSRKIGGL</sequence>
<feature type="compositionally biased region" description="Basic and acidic residues" evidence="1">
    <location>
        <begin position="430"/>
        <end position="442"/>
    </location>
</feature>
<feature type="region of interest" description="Disordered" evidence="1">
    <location>
        <begin position="1"/>
        <end position="39"/>
    </location>
</feature>
<reference evidence="2" key="1">
    <citation type="submission" date="2021-03" db="EMBL/GenBank/DDBJ databases">
        <authorList>
            <person name="Tagirdzhanova G."/>
        </authorList>
    </citation>
    <scope>NUCLEOTIDE SEQUENCE</scope>
</reference>
<feature type="compositionally biased region" description="Polar residues" evidence="1">
    <location>
        <begin position="199"/>
        <end position="213"/>
    </location>
</feature>
<feature type="compositionally biased region" description="Polar residues" evidence="1">
    <location>
        <begin position="157"/>
        <end position="184"/>
    </location>
</feature>
<gene>
    <name evidence="2" type="ORF">IMSHALPRED_005155</name>
</gene>
<evidence type="ECO:0000313" key="2">
    <source>
        <dbReference type="EMBL" id="CAF9921340.1"/>
    </source>
</evidence>
<feature type="compositionally biased region" description="Acidic residues" evidence="1">
    <location>
        <begin position="403"/>
        <end position="414"/>
    </location>
</feature>
<feature type="compositionally biased region" description="Low complexity" evidence="1">
    <location>
        <begin position="131"/>
        <end position="144"/>
    </location>
</feature>
<feature type="region of interest" description="Disordered" evidence="1">
    <location>
        <begin position="397"/>
        <end position="459"/>
    </location>
</feature>
<proteinExistence type="predicted"/>
<feature type="compositionally biased region" description="Basic and acidic residues" evidence="1">
    <location>
        <begin position="264"/>
        <end position="274"/>
    </location>
</feature>
<dbReference type="Proteomes" id="UP000664534">
    <property type="component" value="Unassembled WGS sequence"/>
</dbReference>
<comment type="caution">
    <text evidence="2">The sequence shown here is derived from an EMBL/GenBank/DDBJ whole genome shotgun (WGS) entry which is preliminary data.</text>
</comment>
<dbReference type="OrthoDB" id="10267504at2759"/>
<dbReference type="AlphaFoldDB" id="A0A8H3IHS1"/>
<keyword evidence="3" id="KW-1185">Reference proteome</keyword>
<organism evidence="2 3">
    <name type="scientific">Imshaugia aleurites</name>
    <dbReference type="NCBI Taxonomy" id="172621"/>
    <lineage>
        <taxon>Eukaryota</taxon>
        <taxon>Fungi</taxon>
        <taxon>Dikarya</taxon>
        <taxon>Ascomycota</taxon>
        <taxon>Pezizomycotina</taxon>
        <taxon>Lecanoromycetes</taxon>
        <taxon>OSLEUM clade</taxon>
        <taxon>Lecanoromycetidae</taxon>
        <taxon>Lecanorales</taxon>
        <taxon>Lecanorineae</taxon>
        <taxon>Parmeliaceae</taxon>
        <taxon>Imshaugia</taxon>
    </lineage>
</organism>
<feature type="region of interest" description="Disordered" evidence="1">
    <location>
        <begin position="53"/>
        <end position="77"/>
    </location>
</feature>
<feature type="compositionally biased region" description="Low complexity" evidence="1">
    <location>
        <begin position="225"/>
        <end position="238"/>
    </location>
</feature>
<dbReference type="EMBL" id="CAJPDT010000027">
    <property type="protein sequence ID" value="CAF9921340.1"/>
    <property type="molecule type" value="Genomic_DNA"/>
</dbReference>
<protein>
    <submittedName>
        <fullName evidence="2">Uncharacterized protein</fullName>
    </submittedName>
</protein>
<accession>A0A8H3IHS1</accession>
<feature type="region of interest" description="Disordered" evidence="1">
    <location>
        <begin position="112"/>
        <end position="382"/>
    </location>
</feature>